<dbReference type="GeneID" id="87814953"/>
<keyword evidence="3" id="KW-1185">Reference proteome</keyword>
<reference evidence="2" key="1">
    <citation type="journal article" date="2023" name="Mol. Phylogenet. Evol.">
        <title>Genome-scale phylogeny and comparative genomics of the fungal order Sordariales.</title>
        <authorList>
            <person name="Hensen N."/>
            <person name="Bonometti L."/>
            <person name="Westerberg I."/>
            <person name="Brannstrom I.O."/>
            <person name="Guillou S."/>
            <person name="Cros-Aarteil S."/>
            <person name="Calhoun S."/>
            <person name="Haridas S."/>
            <person name="Kuo A."/>
            <person name="Mondo S."/>
            <person name="Pangilinan J."/>
            <person name="Riley R."/>
            <person name="LaButti K."/>
            <person name="Andreopoulos B."/>
            <person name="Lipzen A."/>
            <person name="Chen C."/>
            <person name="Yan M."/>
            <person name="Daum C."/>
            <person name="Ng V."/>
            <person name="Clum A."/>
            <person name="Steindorff A."/>
            <person name="Ohm R.A."/>
            <person name="Martin F."/>
            <person name="Silar P."/>
            <person name="Natvig D.O."/>
            <person name="Lalanne C."/>
            <person name="Gautier V."/>
            <person name="Ament-Velasquez S.L."/>
            <person name="Kruys A."/>
            <person name="Hutchinson M.I."/>
            <person name="Powell A.J."/>
            <person name="Barry K."/>
            <person name="Miller A.N."/>
            <person name="Grigoriev I.V."/>
            <person name="Debuchy R."/>
            <person name="Gladieux P."/>
            <person name="Hiltunen Thoren M."/>
            <person name="Johannesson H."/>
        </authorList>
    </citation>
    <scope>NUCLEOTIDE SEQUENCE</scope>
    <source>
        <strain evidence="2">CBS 141.50</strain>
    </source>
</reference>
<feature type="region of interest" description="Disordered" evidence="1">
    <location>
        <begin position="372"/>
        <end position="406"/>
    </location>
</feature>
<dbReference type="Proteomes" id="UP001302676">
    <property type="component" value="Unassembled WGS sequence"/>
</dbReference>
<feature type="compositionally biased region" description="Low complexity" evidence="1">
    <location>
        <begin position="372"/>
        <end position="394"/>
    </location>
</feature>
<reference evidence="2" key="2">
    <citation type="submission" date="2023-05" db="EMBL/GenBank/DDBJ databases">
        <authorList>
            <consortium name="Lawrence Berkeley National Laboratory"/>
            <person name="Steindorff A."/>
            <person name="Hensen N."/>
            <person name="Bonometti L."/>
            <person name="Westerberg I."/>
            <person name="Brannstrom I.O."/>
            <person name="Guillou S."/>
            <person name="Cros-Aarteil S."/>
            <person name="Calhoun S."/>
            <person name="Haridas S."/>
            <person name="Kuo A."/>
            <person name="Mondo S."/>
            <person name="Pangilinan J."/>
            <person name="Riley R."/>
            <person name="Labutti K."/>
            <person name="Andreopoulos B."/>
            <person name="Lipzen A."/>
            <person name="Chen C."/>
            <person name="Yanf M."/>
            <person name="Daum C."/>
            <person name="Ng V."/>
            <person name="Clum A."/>
            <person name="Ohm R."/>
            <person name="Martin F."/>
            <person name="Silar P."/>
            <person name="Natvig D."/>
            <person name="Lalanne C."/>
            <person name="Gautier V."/>
            <person name="Ament-Velasquez S.L."/>
            <person name="Kruys A."/>
            <person name="Hutchinson M.I."/>
            <person name="Powell A.J."/>
            <person name="Barry K."/>
            <person name="Miller A.N."/>
            <person name="Grigoriev I.V."/>
            <person name="Debuchy R."/>
            <person name="Gladieux P."/>
            <person name="Thoren M.H."/>
            <person name="Johannesson H."/>
        </authorList>
    </citation>
    <scope>NUCLEOTIDE SEQUENCE</scope>
    <source>
        <strain evidence="2">CBS 141.50</strain>
    </source>
</reference>
<evidence type="ECO:0000313" key="3">
    <source>
        <dbReference type="Proteomes" id="UP001302676"/>
    </source>
</evidence>
<evidence type="ECO:0000313" key="2">
    <source>
        <dbReference type="EMBL" id="KAK4140345.1"/>
    </source>
</evidence>
<protein>
    <submittedName>
        <fullName evidence="2">Uncharacterized protein</fullName>
    </submittedName>
</protein>
<comment type="caution">
    <text evidence="2">The sequence shown here is derived from an EMBL/GenBank/DDBJ whole genome shotgun (WGS) entry which is preliminary data.</text>
</comment>
<dbReference type="AlphaFoldDB" id="A0AAN6ZID4"/>
<evidence type="ECO:0000256" key="1">
    <source>
        <dbReference type="SAM" id="MobiDB-lite"/>
    </source>
</evidence>
<dbReference type="RefSeq" id="XP_062633716.1">
    <property type="nucleotide sequence ID" value="XM_062778340.1"/>
</dbReference>
<dbReference type="EMBL" id="MU853634">
    <property type="protein sequence ID" value="KAK4140345.1"/>
    <property type="molecule type" value="Genomic_DNA"/>
</dbReference>
<feature type="region of interest" description="Disordered" evidence="1">
    <location>
        <begin position="55"/>
        <end position="83"/>
    </location>
</feature>
<gene>
    <name evidence="2" type="ORF">C8A04DRAFT_15052</name>
</gene>
<accession>A0AAN6ZID4</accession>
<organism evidence="2 3">
    <name type="scientific">Dichotomopilus funicola</name>
    <dbReference type="NCBI Taxonomy" id="1934379"/>
    <lineage>
        <taxon>Eukaryota</taxon>
        <taxon>Fungi</taxon>
        <taxon>Dikarya</taxon>
        <taxon>Ascomycota</taxon>
        <taxon>Pezizomycotina</taxon>
        <taxon>Sordariomycetes</taxon>
        <taxon>Sordariomycetidae</taxon>
        <taxon>Sordariales</taxon>
        <taxon>Chaetomiaceae</taxon>
        <taxon>Dichotomopilus</taxon>
    </lineage>
</organism>
<feature type="region of interest" description="Disordered" evidence="1">
    <location>
        <begin position="1"/>
        <end position="31"/>
    </location>
</feature>
<name>A0AAN6ZID4_9PEZI</name>
<sequence length="541" mass="59319">MADSFPLGSPPDFENENDDLDSLFGGDNFDDDLGGDAEGFLAGLNPTSHFMEVGAAAESSHALDRERTTSLPQRPPQEATNSVPQLALPGRFAELTAANAQPSQQLALPPSAPQLPLPTIPDPPAAFLSRQDGHTSGDFVVSTQSFAFSAPGPQPSGTLAEEEFDEAALEAELSTLFASDQVTNEQPINAQDSGSGPNDAIEVDDDLLTTEIPGFRYKDSATNSFVRLPRRIHLNPNLAEEFNRRTKVDVLYSHLELSVPEGKRFSDELKRALREPHLVKYIEHPNSRGLDTKKLLIRVGLHLLVEQNWGRTWFRQNKQGTPQRKYVWPENSTVLLAGLVMLLYRVYTNQKQMYQIRVRAEASVQSQVQAQMANSGAAPSPSISAPSAPAASTPASPPRAPSTFPAASEGQSFFHALSKDVTVGKKRKHTEALMGLGEEQESELVVPANARLKYYIYVKDKADAVDFMPPTIYRHTDFMISRGAFSSLKAAFEADGHAPECVIQTPHGRKKINTEEEWNAAVLSIYERRRSGGVVEVDVYV</sequence>
<proteinExistence type="predicted"/>